<protein>
    <recommendedName>
        <fullName evidence="2">Amidohydrolase-related domain-containing protein</fullName>
    </recommendedName>
</protein>
<dbReference type="InterPro" id="IPR006680">
    <property type="entry name" value="Amidohydro-rel"/>
</dbReference>
<proteinExistence type="predicted"/>
<dbReference type="InterPro" id="IPR032466">
    <property type="entry name" value="Metal_Hydrolase"/>
</dbReference>
<dbReference type="PANTHER" id="PTHR21240:SF30">
    <property type="entry name" value="AMIDOHYDROLASE-RELATED DOMAIN-CONTAINING PROTEIN-RELATED"/>
    <property type="match status" value="1"/>
</dbReference>
<comment type="caution">
    <text evidence="3">The sequence shown here is derived from an EMBL/GenBank/DDBJ whole genome shotgun (WGS) entry which is preliminary data.</text>
</comment>
<dbReference type="SUPFAM" id="SSF51556">
    <property type="entry name" value="Metallo-dependent hydrolases"/>
    <property type="match status" value="1"/>
</dbReference>
<dbReference type="GO" id="GO:0016787">
    <property type="term" value="F:hydrolase activity"/>
    <property type="evidence" value="ECO:0007669"/>
    <property type="project" value="InterPro"/>
</dbReference>
<accession>A0A917EWM2</accession>
<evidence type="ECO:0000259" key="2">
    <source>
        <dbReference type="Pfam" id="PF04909"/>
    </source>
</evidence>
<sequence length="329" mass="36117">MKIITIEEHYSDPAVRAASDDPTAAARHDTTGIDPSVKISYTPSNDELTDLGEGRLVAMDSGNIAMQVLSSQSVQRVPASVAVEVVRATNDKLAAAIAEHPDRFAGFAALPTTVPDAAADELERGVGELGFVGAMIMGRTNDQFLDEARFDVILKRLAKLDVPLYLHPGLPPTATIAENYSGFAPLVSARLGTAAWGWHSETGVHFIRLVLSGVLDRYPKLQVILGHWGEMVPFFIERLDEALPRAVTHLDRTFAEYMRENVYVTPSGMFTQANLQYVIEMMEASRIMYSVDYPFVGNDEAEPFLLAARLTDAQREAIAHGTAERLFRL</sequence>
<reference evidence="3 4" key="1">
    <citation type="journal article" date="2014" name="Int. J. Syst. Evol. Microbiol.">
        <title>Complete genome sequence of Corynebacterium casei LMG S-19264T (=DSM 44701T), isolated from a smear-ripened cheese.</title>
        <authorList>
            <consortium name="US DOE Joint Genome Institute (JGI-PGF)"/>
            <person name="Walter F."/>
            <person name="Albersmeier A."/>
            <person name="Kalinowski J."/>
            <person name="Ruckert C."/>
        </authorList>
    </citation>
    <scope>NUCLEOTIDE SEQUENCE [LARGE SCALE GENOMIC DNA]</scope>
    <source>
        <strain evidence="3 4">CGMCC 1.12976</strain>
    </source>
</reference>
<evidence type="ECO:0000313" key="3">
    <source>
        <dbReference type="EMBL" id="GGF22462.1"/>
    </source>
</evidence>
<dbReference type="GO" id="GO:0016831">
    <property type="term" value="F:carboxy-lyase activity"/>
    <property type="evidence" value="ECO:0007669"/>
    <property type="project" value="InterPro"/>
</dbReference>
<organism evidence="3 4">
    <name type="scientific">Subtercola lobariae</name>
    <dbReference type="NCBI Taxonomy" id="1588641"/>
    <lineage>
        <taxon>Bacteria</taxon>
        <taxon>Bacillati</taxon>
        <taxon>Actinomycetota</taxon>
        <taxon>Actinomycetes</taxon>
        <taxon>Micrococcales</taxon>
        <taxon>Microbacteriaceae</taxon>
        <taxon>Subtercola</taxon>
    </lineage>
</organism>
<dbReference type="Pfam" id="PF04909">
    <property type="entry name" value="Amidohydro_2"/>
    <property type="match status" value="1"/>
</dbReference>
<keyword evidence="1" id="KW-0456">Lyase</keyword>
<dbReference type="Proteomes" id="UP000598775">
    <property type="component" value="Unassembled WGS sequence"/>
</dbReference>
<evidence type="ECO:0000313" key="4">
    <source>
        <dbReference type="Proteomes" id="UP000598775"/>
    </source>
</evidence>
<evidence type="ECO:0000256" key="1">
    <source>
        <dbReference type="ARBA" id="ARBA00023239"/>
    </source>
</evidence>
<dbReference type="GO" id="GO:0019748">
    <property type="term" value="P:secondary metabolic process"/>
    <property type="evidence" value="ECO:0007669"/>
    <property type="project" value="TreeGrafter"/>
</dbReference>
<dbReference type="PANTHER" id="PTHR21240">
    <property type="entry name" value="2-AMINO-3-CARBOXYLMUCONATE-6-SEMIALDEHYDE DECARBOXYLASE"/>
    <property type="match status" value="1"/>
</dbReference>
<name>A0A917EWM2_9MICO</name>
<dbReference type="GO" id="GO:0005829">
    <property type="term" value="C:cytosol"/>
    <property type="evidence" value="ECO:0007669"/>
    <property type="project" value="TreeGrafter"/>
</dbReference>
<feature type="domain" description="Amidohydrolase-related" evidence="2">
    <location>
        <begin position="80"/>
        <end position="329"/>
    </location>
</feature>
<dbReference type="AlphaFoldDB" id="A0A917EWM2"/>
<dbReference type="Gene3D" id="3.20.20.140">
    <property type="entry name" value="Metal-dependent hydrolases"/>
    <property type="match status" value="1"/>
</dbReference>
<dbReference type="EMBL" id="BMGP01000002">
    <property type="protein sequence ID" value="GGF22462.1"/>
    <property type="molecule type" value="Genomic_DNA"/>
</dbReference>
<dbReference type="InterPro" id="IPR032465">
    <property type="entry name" value="ACMSD"/>
</dbReference>
<gene>
    <name evidence="3" type="ORF">GCM10011399_15160</name>
</gene>
<dbReference type="RefSeq" id="WP_188676052.1">
    <property type="nucleotide sequence ID" value="NZ_BMGP01000002.1"/>
</dbReference>
<keyword evidence="4" id="KW-1185">Reference proteome</keyword>